<gene>
    <name evidence="1" type="ORF">H9787_10470</name>
</gene>
<name>A0A9D2LJX9_9FIRM</name>
<accession>A0A9D2LJX9</accession>
<protein>
    <submittedName>
        <fullName evidence="1">Uncharacterized protein</fullName>
    </submittedName>
</protein>
<reference evidence="1" key="2">
    <citation type="submission" date="2021-04" db="EMBL/GenBank/DDBJ databases">
        <authorList>
            <person name="Gilroy R."/>
        </authorList>
    </citation>
    <scope>NUCLEOTIDE SEQUENCE</scope>
    <source>
        <strain evidence="1">ChiBcec18-1249</strain>
    </source>
</reference>
<dbReference type="EMBL" id="DWZJ01000096">
    <property type="protein sequence ID" value="HJB14114.1"/>
    <property type="molecule type" value="Genomic_DNA"/>
</dbReference>
<proteinExistence type="predicted"/>
<organism evidence="1 2">
    <name type="scientific">Candidatus Oscillibacter excrementigallinarum</name>
    <dbReference type="NCBI Taxonomy" id="2838716"/>
    <lineage>
        <taxon>Bacteria</taxon>
        <taxon>Bacillati</taxon>
        <taxon>Bacillota</taxon>
        <taxon>Clostridia</taxon>
        <taxon>Eubacteriales</taxon>
        <taxon>Oscillospiraceae</taxon>
        <taxon>Oscillibacter</taxon>
    </lineage>
</organism>
<sequence>MAYRQEEEIEVRAFLVGRRPCRGVPVDYFLLVEERDTFWEHYGIRVESGGERAEIQHITVSWAGILSLLSKLMQGGVTPVAARYIVEDWLLE</sequence>
<dbReference type="Proteomes" id="UP000823824">
    <property type="component" value="Unassembled WGS sequence"/>
</dbReference>
<dbReference type="InterPro" id="IPR017016">
    <property type="entry name" value="UCP033595"/>
</dbReference>
<evidence type="ECO:0000313" key="1">
    <source>
        <dbReference type="EMBL" id="HJB14114.1"/>
    </source>
</evidence>
<comment type="caution">
    <text evidence="1">The sequence shown here is derived from an EMBL/GenBank/DDBJ whole genome shotgun (WGS) entry which is preliminary data.</text>
</comment>
<reference evidence="1" key="1">
    <citation type="journal article" date="2021" name="PeerJ">
        <title>Extensive microbial diversity within the chicken gut microbiome revealed by metagenomics and culture.</title>
        <authorList>
            <person name="Gilroy R."/>
            <person name="Ravi A."/>
            <person name="Getino M."/>
            <person name="Pursley I."/>
            <person name="Horton D.L."/>
            <person name="Alikhan N.F."/>
            <person name="Baker D."/>
            <person name="Gharbi K."/>
            <person name="Hall N."/>
            <person name="Watson M."/>
            <person name="Adriaenssens E.M."/>
            <person name="Foster-Nyarko E."/>
            <person name="Jarju S."/>
            <person name="Secka A."/>
            <person name="Antonio M."/>
            <person name="Oren A."/>
            <person name="Chaudhuri R.R."/>
            <person name="La Ragione R."/>
            <person name="Hildebrand F."/>
            <person name="Pallen M.J."/>
        </authorList>
    </citation>
    <scope>NUCLEOTIDE SEQUENCE</scope>
    <source>
        <strain evidence="1">ChiBcec18-1249</strain>
    </source>
</reference>
<evidence type="ECO:0000313" key="2">
    <source>
        <dbReference type="Proteomes" id="UP000823824"/>
    </source>
</evidence>
<dbReference type="AlphaFoldDB" id="A0A9D2LJX9"/>
<dbReference type="Pfam" id="PF20124">
    <property type="entry name" value="DUF6514"/>
    <property type="match status" value="1"/>
</dbReference>